<comment type="similarity">
    <text evidence="3">Belongs to the TRAFAC class myosin-kinesin ATPase superfamily. Kinesin family.</text>
</comment>
<feature type="domain" description="Kinesin motor" evidence="5">
    <location>
        <begin position="1"/>
        <end position="28"/>
    </location>
</feature>
<dbReference type="Proteomes" id="UP001516400">
    <property type="component" value="Unassembled WGS sequence"/>
</dbReference>
<feature type="compositionally biased region" description="Polar residues" evidence="4">
    <location>
        <begin position="746"/>
        <end position="782"/>
    </location>
</feature>
<feature type="compositionally biased region" description="Basic and acidic residues" evidence="4">
    <location>
        <begin position="236"/>
        <end position="252"/>
    </location>
</feature>
<evidence type="ECO:0000259" key="5">
    <source>
        <dbReference type="PROSITE" id="PS50067"/>
    </source>
</evidence>
<feature type="region of interest" description="Disordered" evidence="4">
    <location>
        <begin position="743"/>
        <end position="782"/>
    </location>
</feature>
<dbReference type="EMBL" id="JABFTP020000185">
    <property type="protein sequence ID" value="KAL3288335.1"/>
    <property type="molecule type" value="Genomic_DNA"/>
</dbReference>
<accession>A0ABD2PD16</accession>
<reference evidence="6 7" key="1">
    <citation type="journal article" date="2021" name="BMC Biol.">
        <title>Horizontally acquired antibacterial genes associated with adaptive radiation of ladybird beetles.</title>
        <authorList>
            <person name="Li H.S."/>
            <person name="Tang X.F."/>
            <person name="Huang Y.H."/>
            <person name="Xu Z.Y."/>
            <person name="Chen M.L."/>
            <person name="Du X.Y."/>
            <person name="Qiu B.Y."/>
            <person name="Chen P.T."/>
            <person name="Zhang W."/>
            <person name="Slipinski A."/>
            <person name="Escalona H.E."/>
            <person name="Waterhouse R.M."/>
            <person name="Zwick A."/>
            <person name="Pang H."/>
        </authorList>
    </citation>
    <scope>NUCLEOTIDE SEQUENCE [LARGE SCALE GENOMIC DNA]</scope>
    <source>
        <strain evidence="6">SYSU2018</strain>
    </source>
</reference>
<dbReference type="PROSITE" id="PS50067">
    <property type="entry name" value="KINESIN_MOTOR_2"/>
    <property type="match status" value="1"/>
</dbReference>
<organism evidence="6 7">
    <name type="scientific">Cryptolaemus montrouzieri</name>
    <dbReference type="NCBI Taxonomy" id="559131"/>
    <lineage>
        <taxon>Eukaryota</taxon>
        <taxon>Metazoa</taxon>
        <taxon>Ecdysozoa</taxon>
        <taxon>Arthropoda</taxon>
        <taxon>Hexapoda</taxon>
        <taxon>Insecta</taxon>
        <taxon>Pterygota</taxon>
        <taxon>Neoptera</taxon>
        <taxon>Endopterygota</taxon>
        <taxon>Coleoptera</taxon>
        <taxon>Polyphaga</taxon>
        <taxon>Cucujiformia</taxon>
        <taxon>Coccinelloidea</taxon>
        <taxon>Coccinellidae</taxon>
        <taxon>Scymninae</taxon>
        <taxon>Scymnini</taxon>
        <taxon>Cryptolaemus</taxon>
    </lineage>
</organism>
<evidence type="ECO:0000256" key="1">
    <source>
        <dbReference type="ARBA" id="ARBA00022741"/>
    </source>
</evidence>
<dbReference type="InterPro" id="IPR001752">
    <property type="entry name" value="Kinesin_motor_dom"/>
</dbReference>
<protein>
    <recommendedName>
        <fullName evidence="5">Kinesin motor domain-containing protein</fullName>
    </recommendedName>
</protein>
<dbReference type="AlphaFoldDB" id="A0ABD2PD16"/>
<evidence type="ECO:0000313" key="7">
    <source>
        <dbReference type="Proteomes" id="UP001516400"/>
    </source>
</evidence>
<feature type="compositionally biased region" description="Low complexity" evidence="4">
    <location>
        <begin position="188"/>
        <end position="209"/>
    </location>
</feature>
<sequence length="900" mass="101927">MIATISPSSGCYSETVNTLRFGQRAKLIVSCPVVNEDPKEKIIRELRTEVAKLRELLKEAQAHTVGYMLDHKSHDPHEAEIISSFYPLNQTVSESSTCLNENDYKNQEELKTINHKENENTHEPPLLHISNETLIPVMNVETSVSKDKKLIPKFRRTASVDFVGIMDDRSRTSSFGSHESLPTTKPPTTGSKILSKTSKTSKPLAASKTLSASNPTVRRLSMDKSSSLKTLLQRKSIPESPRKFEKSVETESTRTPIKPRVDSYRKTAVKPRSDIVANVTRRLYLKAKNKEASTDMEGFNEPKSEVPKELSICSNARLRLKEITQKALRAHRFKQVETQTDTVVLRVKEISTDVQDLKLYTPEVRDVQTDTPHNETVDVAVECLSIENFNDAHCQDFFKVTKTCAVQCSEDMLPSKEVKREPSPSRVSFTKYLQTQFPTIRPSIECINPNVSNPIYANSVNINVSHHYLNGKRVGSLSDDSLEDQSTSNMLFPTPDLISNHNSLDPNIHAMQNEQSRTNRELKIQYALENMENDFQISNEEIEFKLPEKKSAKIYSIADIDEKITSISLPISAYLAEICYTDKLQMCAPLHLPKTESVTATVIECKNDICYENVIVYEPTVLKSCVKVSPTLPRLENERVIIESDNSVDIIDFHGVPDSLEYHKVNRTKHVRFSPQRSKNKENMFRAMSSFLEEATILMSNISKATKNLESSNSSNIQDLDLQITIDDISMLESVFQSKLKKNNSTKHSSYHSQTQTDSLQYNHSSSQTLKPETIPHSTQDDYTVPINKFDKLLEDSCKKLEYKLNSVCRRRTRSSDDIEEYSPYPSLNSYHPSFSGISDISEDLSSESNVPSNSDYGSLNRRKQPRRPSCSPSAFLRQLTHMRKQIIESSREDVAGGNS</sequence>
<dbReference type="PANTHER" id="PTHR47117">
    <property type="entry name" value="STAR-RELATED LIPID TRANSFER PROTEIN 9"/>
    <property type="match status" value="1"/>
</dbReference>
<proteinExistence type="inferred from homology"/>
<evidence type="ECO:0000256" key="4">
    <source>
        <dbReference type="SAM" id="MobiDB-lite"/>
    </source>
</evidence>
<feature type="region of interest" description="Disordered" evidence="4">
    <location>
        <begin position="169"/>
        <end position="254"/>
    </location>
</feature>
<evidence type="ECO:0000256" key="3">
    <source>
        <dbReference type="PROSITE-ProRule" id="PRU00283"/>
    </source>
</evidence>
<gene>
    <name evidence="6" type="ORF">HHI36_002783</name>
</gene>
<keyword evidence="1" id="KW-0547">Nucleotide-binding</keyword>
<name>A0ABD2PD16_9CUCU</name>
<dbReference type="GO" id="GO:0005524">
    <property type="term" value="F:ATP binding"/>
    <property type="evidence" value="ECO:0007669"/>
    <property type="project" value="UniProtKB-KW"/>
</dbReference>
<dbReference type="SUPFAM" id="SSF52540">
    <property type="entry name" value="P-loop containing nucleoside triphosphate hydrolases"/>
    <property type="match status" value="1"/>
</dbReference>
<comment type="caution">
    <text evidence="3">Lacks conserved residue(s) required for the propagation of feature annotation.</text>
</comment>
<dbReference type="Gene3D" id="3.40.850.10">
    <property type="entry name" value="Kinesin motor domain"/>
    <property type="match status" value="1"/>
</dbReference>
<keyword evidence="2" id="KW-0067">ATP-binding</keyword>
<dbReference type="InterPro" id="IPR027417">
    <property type="entry name" value="P-loop_NTPase"/>
</dbReference>
<comment type="caution">
    <text evidence="6">The sequence shown here is derived from an EMBL/GenBank/DDBJ whole genome shotgun (WGS) entry which is preliminary data.</text>
</comment>
<keyword evidence="7" id="KW-1185">Reference proteome</keyword>
<evidence type="ECO:0000313" key="6">
    <source>
        <dbReference type="EMBL" id="KAL3288335.1"/>
    </source>
</evidence>
<evidence type="ECO:0000256" key="2">
    <source>
        <dbReference type="ARBA" id="ARBA00022840"/>
    </source>
</evidence>
<dbReference type="InterPro" id="IPR036961">
    <property type="entry name" value="Kinesin_motor_dom_sf"/>
</dbReference>
<feature type="region of interest" description="Disordered" evidence="4">
    <location>
        <begin position="842"/>
        <end position="875"/>
    </location>
</feature>
<feature type="compositionally biased region" description="Polar residues" evidence="4">
    <location>
        <begin position="172"/>
        <end position="187"/>
    </location>
</feature>